<reference evidence="2 3" key="1">
    <citation type="submission" date="2020-08" db="EMBL/GenBank/DDBJ databases">
        <title>Draft genome sequencing of an Anaerocolumna strain isolated from anoxic soil subjected to BSD treatment.</title>
        <authorList>
            <person name="Uek A."/>
            <person name="Tonouchi A."/>
        </authorList>
    </citation>
    <scope>NUCLEOTIDE SEQUENCE [LARGE SCALE GENOMIC DNA]</scope>
    <source>
        <strain evidence="2 3">CTTW</strain>
    </source>
</reference>
<dbReference type="Pfam" id="PF08984">
    <property type="entry name" value="DUF1858"/>
    <property type="match status" value="1"/>
</dbReference>
<dbReference type="KEGG" id="acht:bsdcttw_01290"/>
<sequence length="76" mass="8566">MEKKIIDLNKSVYELCSSDDALPEILSELGFTDITKPGMLMTAGRFMTLPKGAQMKKIDLSILKEKLIEKGYDIKE</sequence>
<dbReference type="Proteomes" id="UP000515703">
    <property type="component" value="Chromosome"/>
</dbReference>
<reference evidence="2 3" key="2">
    <citation type="submission" date="2020-08" db="EMBL/GenBank/DDBJ databases">
        <authorList>
            <person name="Ueki A."/>
            <person name="Tonouchi A."/>
        </authorList>
    </citation>
    <scope>NUCLEOTIDE SEQUENCE [LARGE SCALE GENOMIC DNA]</scope>
    <source>
        <strain evidence="2 3">CTTW</strain>
    </source>
</reference>
<evidence type="ECO:0000313" key="2">
    <source>
        <dbReference type="EMBL" id="BCJ97088.1"/>
    </source>
</evidence>
<keyword evidence="3" id="KW-1185">Reference proteome</keyword>
<accession>A0A7I8DF18</accession>
<name>A0A7I8DF18_9FIRM</name>
<dbReference type="SUPFAM" id="SSF140683">
    <property type="entry name" value="SP0561-like"/>
    <property type="match status" value="1"/>
</dbReference>
<dbReference type="InterPro" id="IPR015077">
    <property type="entry name" value="DUF1858"/>
</dbReference>
<dbReference type="Gene3D" id="1.10.3910.10">
    <property type="entry name" value="SP0561-like"/>
    <property type="match status" value="1"/>
</dbReference>
<protein>
    <recommendedName>
        <fullName evidence="1">DUF1858 domain-containing protein</fullName>
    </recommendedName>
</protein>
<dbReference type="AlphaFoldDB" id="A0A7I8DF18"/>
<dbReference type="EMBL" id="AP023368">
    <property type="protein sequence ID" value="BCJ97088.1"/>
    <property type="molecule type" value="Genomic_DNA"/>
</dbReference>
<evidence type="ECO:0000313" key="3">
    <source>
        <dbReference type="Proteomes" id="UP000515703"/>
    </source>
</evidence>
<proteinExistence type="predicted"/>
<organism evidence="2 3">
    <name type="scientific">Anaerocolumna chitinilytica</name>
    <dbReference type="NCBI Taxonomy" id="1727145"/>
    <lineage>
        <taxon>Bacteria</taxon>
        <taxon>Bacillati</taxon>
        <taxon>Bacillota</taxon>
        <taxon>Clostridia</taxon>
        <taxon>Lachnospirales</taxon>
        <taxon>Lachnospiraceae</taxon>
        <taxon>Anaerocolumna</taxon>
    </lineage>
</organism>
<dbReference type="InterPro" id="IPR038062">
    <property type="entry name" value="ScdA-like_N_sf"/>
</dbReference>
<evidence type="ECO:0000259" key="1">
    <source>
        <dbReference type="Pfam" id="PF08984"/>
    </source>
</evidence>
<gene>
    <name evidence="2" type="ORF">bsdcttw_01290</name>
</gene>
<feature type="domain" description="DUF1858" evidence="1">
    <location>
        <begin position="6"/>
        <end position="62"/>
    </location>
</feature>
<dbReference type="RefSeq" id="WP_185257551.1">
    <property type="nucleotide sequence ID" value="NZ_AP023368.1"/>
</dbReference>